<accession>A0A067TRG8</accession>
<proteinExistence type="predicted"/>
<name>A0A067TRG8_GALM3</name>
<sequence length="118" mass="12151">MVCPASRGQPSILFSGSLTLTLMPASPKVRKGGKGKENVVEGDGDVEMLDGAEHLRGRLGFVKDGGGGGTANDIEAPEIVAGVEDGDAQEVDAPRAGGVDSEEREWGRSDESTAGVWV</sequence>
<dbReference type="Proteomes" id="UP000027222">
    <property type="component" value="Unassembled WGS sequence"/>
</dbReference>
<reference evidence="3" key="1">
    <citation type="journal article" date="2014" name="Proc. Natl. Acad. Sci. U.S.A.">
        <title>Extensive sampling of basidiomycete genomes demonstrates inadequacy of the white-rot/brown-rot paradigm for wood decay fungi.</title>
        <authorList>
            <person name="Riley R."/>
            <person name="Salamov A.A."/>
            <person name="Brown D.W."/>
            <person name="Nagy L.G."/>
            <person name="Floudas D."/>
            <person name="Held B.W."/>
            <person name="Levasseur A."/>
            <person name="Lombard V."/>
            <person name="Morin E."/>
            <person name="Otillar R."/>
            <person name="Lindquist E.A."/>
            <person name="Sun H."/>
            <person name="LaButti K.M."/>
            <person name="Schmutz J."/>
            <person name="Jabbour D."/>
            <person name="Luo H."/>
            <person name="Baker S.E."/>
            <person name="Pisabarro A.G."/>
            <person name="Walton J.D."/>
            <person name="Blanchette R.A."/>
            <person name="Henrissat B."/>
            <person name="Martin F."/>
            <person name="Cullen D."/>
            <person name="Hibbett D.S."/>
            <person name="Grigoriev I.V."/>
        </authorList>
    </citation>
    <scope>NUCLEOTIDE SEQUENCE [LARGE SCALE GENOMIC DNA]</scope>
    <source>
        <strain evidence="3">CBS 339.88</strain>
    </source>
</reference>
<feature type="region of interest" description="Disordered" evidence="1">
    <location>
        <begin position="82"/>
        <end position="118"/>
    </location>
</feature>
<evidence type="ECO:0000313" key="2">
    <source>
        <dbReference type="EMBL" id="KDR82479.1"/>
    </source>
</evidence>
<gene>
    <name evidence="2" type="ORF">GALMADRAFT_206344</name>
</gene>
<dbReference type="HOGENOM" id="CLU_2073331_0_0_1"/>
<evidence type="ECO:0000256" key="1">
    <source>
        <dbReference type="SAM" id="MobiDB-lite"/>
    </source>
</evidence>
<dbReference type="EMBL" id="KL142369">
    <property type="protein sequence ID" value="KDR82479.1"/>
    <property type="molecule type" value="Genomic_DNA"/>
</dbReference>
<organism evidence="2 3">
    <name type="scientific">Galerina marginata (strain CBS 339.88)</name>
    <dbReference type="NCBI Taxonomy" id="685588"/>
    <lineage>
        <taxon>Eukaryota</taxon>
        <taxon>Fungi</taxon>
        <taxon>Dikarya</taxon>
        <taxon>Basidiomycota</taxon>
        <taxon>Agaricomycotina</taxon>
        <taxon>Agaricomycetes</taxon>
        <taxon>Agaricomycetidae</taxon>
        <taxon>Agaricales</taxon>
        <taxon>Agaricineae</taxon>
        <taxon>Strophariaceae</taxon>
        <taxon>Galerina</taxon>
    </lineage>
</organism>
<evidence type="ECO:0000313" key="3">
    <source>
        <dbReference type="Proteomes" id="UP000027222"/>
    </source>
</evidence>
<protein>
    <submittedName>
        <fullName evidence="2">Uncharacterized protein</fullName>
    </submittedName>
</protein>
<dbReference type="AlphaFoldDB" id="A0A067TRG8"/>
<keyword evidence="3" id="KW-1185">Reference proteome</keyword>